<dbReference type="OrthoDB" id="9991317at2759"/>
<dbReference type="Gene3D" id="1.25.40.10">
    <property type="entry name" value="Tetratricopeptide repeat domain"/>
    <property type="match status" value="1"/>
</dbReference>
<organism evidence="1 2">
    <name type="scientific">Boletus reticuloceps</name>
    <dbReference type="NCBI Taxonomy" id="495285"/>
    <lineage>
        <taxon>Eukaryota</taxon>
        <taxon>Fungi</taxon>
        <taxon>Dikarya</taxon>
        <taxon>Basidiomycota</taxon>
        <taxon>Agaricomycotina</taxon>
        <taxon>Agaricomycetes</taxon>
        <taxon>Agaricomycetidae</taxon>
        <taxon>Boletales</taxon>
        <taxon>Boletineae</taxon>
        <taxon>Boletaceae</taxon>
        <taxon>Boletoideae</taxon>
        <taxon>Boletus</taxon>
    </lineage>
</organism>
<name>A0A8I2YU98_9AGAM</name>
<dbReference type="EMBL" id="JAGFBS010000010">
    <property type="protein sequence ID" value="KAG6376867.1"/>
    <property type="molecule type" value="Genomic_DNA"/>
</dbReference>
<keyword evidence="2" id="KW-1185">Reference proteome</keyword>
<dbReference type="AlphaFoldDB" id="A0A8I2YU98"/>
<accession>A0A8I2YU98</accession>
<dbReference type="Proteomes" id="UP000683000">
    <property type="component" value="Unassembled WGS sequence"/>
</dbReference>
<comment type="caution">
    <text evidence="1">The sequence shown here is derived from an EMBL/GenBank/DDBJ whole genome shotgun (WGS) entry which is preliminary data.</text>
</comment>
<evidence type="ECO:0000313" key="1">
    <source>
        <dbReference type="EMBL" id="KAG6376867.1"/>
    </source>
</evidence>
<proteinExistence type="predicted"/>
<sequence length="318" mass="36591">MNNADPWSTCQPTSHTFDELIALADEQYALYQQNSDSSTYDLAIHHYCAAFDLGPVPDTKADYVLSFFRFHHALLSLAQRQGDGTVANQYLGQALEFTPLTHHLRPVLLGIQAVSYTQRYQRTNDAADLDSAIEIFQAATNAISASHPQRLHLLMQYGSALHSRYVALKDEDDLNLAIQQFRTVLEDCPEPLLIHARRSLAFALDSRYKLRYDIDDIDFAIEAYVAVIDMLQQPREYLFACIGYSAVLHARFYCKGNIDDLHAAIRYYDTILSRQRRCRFVWMQLRVLSDATTSWVRWRCLNTVEDCFGLLWHVCELH</sequence>
<gene>
    <name evidence="1" type="ORF">JVT61DRAFT_893</name>
</gene>
<protein>
    <submittedName>
        <fullName evidence="1">Uncharacterized protein</fullName>
    </submittedName>
</protein>
<evidence type="ECO:0000313" key="2">
    <source>
        <dbReference type="Proteomes" id="UP000683000"/>
    </source>
</evidence>
<reference evidence="1" key="1">
    <citation type="submission" date="2021-03" db="EMBL/GenBank/DDBJ databases">
        <title>Evolutionary innovations through gain and loss of genes in the ectomycorrhizal Boletales.</title>
        <authorList>
            <person name="Wu G."/>
            <person name="Miyauchi S."/>
            <person name="Morin E."/>
            <person name="Yang Z.-L."/>
            <person name="Xu J."/>
            <person name="Martin F.M."/>
        </authorList>
    </citation>
    <scope>NUCLEOTIDE SEQUENCE</scope>
    <source>
        <strain evidence="1">BR01</strain>
    </source>
</reference>
<dbReference type="InterPro" id="IPR011990">
    <property type="entry name" value="TPR-like_helical_dom_sf"/>
</dbReference>